<comment type="caution">
    <text evidence="2">The sequence shown here is derived from an EMBL/GenBank/DDBJ whole genome shotgun (WGS) entry which is preliminary data.</text>
</comment>
<dbReference type="Pfam" id="PF01381">
    <property type="entry name" value="HTH_3"/>
    <property type="match status" value="1"/>
</dbReference>
<feature type="domain" description="HTH cro/C1-type" evidence="1">
    <location>
        <begin position="8"/>
        <end position="50"/>
    </location>
</feature>
<dbReference type="InterPro" id="IPR001387">
    <property type="entry name" value="Cro/C1-type_HTH"/>
</dbReference>
<dbReference type="EMBL" id="QJJQ01000003">
    <property type="protein sequence ID" value="PXW88786.1"/>
    <property type="molecule type" value="Genomic_DNA"/>
</dbReference>
<name>A0A2V3W508_9BACI</name>
<dbReference type="InterPro" id="IPR010982">
    <property type="entry name" value="Lambda_DNA-bd_dom_sf"/>
</dbReference>
<accession>A0A2V3W508</accession>
<organism evidence="2 3">
    <name type="scientific">Pseudogracilibacillus auburnensis</name>
    <dbReference type="NCBI Taxonomy" id="1494959"/>
    <lineage>
        <taxon>Bacteria</taxon>
        <taxon>Bacillati</taxon>
        <taxon>Bacillota</taxon>
        <taxon>Bacilli</taxon>
        <taxon>Bacillales</taxon>
        <taxon>Bacillaceae</taxon>
        <taxon>Pseudogracilibacillus</taxon>
    </lineage>
</organism>
<dbReference type="AlphaFoldDB" id="A0A2V3W508"/>
<dbReference type="CDD" id="cd00093">
    <property type="entry name" value="HTH_XRE"/>
    <property type="match status" value="1"/>
</dbReference>
<dbReference type="SMART" id="SM00530">
    <property type="entry name" value="HTH_XRE"/>
    <property type="match status" value="1"/>
</dbReference>
<dbReference type="OrthoDB" id="2381879at2"/>
<evidence type="ECO:0000313" key="2">
    <source>
        <dbReference type="EMBL" id="PXW88786.1"/>
    </source>
</evidence>
<reference evidence="2 3" key="1">
    <citation type="submission" date="2018-05" db="EMBL/GenBank/DDBJ databases">
        <title>Genomic Encyclopedia of Type Strains, Phase IV (KMG-IV): sequencing the most valuable type-strain genomes for metagenomic binning, comparative biology and taxonomic classification.</title>
        <authorList>
            <person name="Goeker M."/>
        </authorList>
    </citation>
    <scope>NUCLEOTIDE SEQUENCE [LARGE SCALE GENOMIC DNA]</scope>
    <source>
        <strain evidence="2 3">DSM 28556</strain>
    </source>
</reference>
<dbReference type="GO" id="GO:0003677">
    <property type="term" value="F:DNA binding"/>
    <property type="evidence" value="ECO:0007669"/>
    <property type="project" value="InterPro"/>
</dbReference>
<dbReference type="Proteomes" id="UP000247978">
    <property type="component" value="Unassembled WGS sequence"/>
</dbReference>
<proteinExistence type="predicted"/>
<dbReference type="RefSeq" id="WP_110394613.1">
    <property type="nucleotide sequence ID" value="NZ_JADIJL010000049.1"/>
</dbReference>
<evidence type="ECO:0000259" key="1">
    <source>
        <dbReference type="PROSITE" id="PS50943"/>
    </source>
</evidence>
<protein>
    <submittedName>
        <fullName evidence="2">Helix-turn-helix protein</fullName>
    </submittedName>
</protein>
<dbReference type="PROSITE" id="PS50943">
    <property type="entry name" value="HTH_CROC1"/>
    <property type="match status" value="1"/>
</dbReference>
<sequence>MKKYGGILRACRERKGLTQEELALEMNVNQSDISKYESGSKEPTLSIVQAWLSNTQATEVLVAFMCGVDGLNIMQSIMQLLGG</sequence>
<keyword evidence="3" id="KW-1185">Reference proteome</keyword>
<evidence type="ECO:0000313" key="3">
    <source>
        <dbReference type="Proteomes" id="UP000247978"/>
    </source>
</evidence>
<dbReference type="SUPFAM" id="SSF47413">
    <property type="entry name" value="lambda repressor-like DNA-binding domains"/>
    <property type="match status" value="1"/>
</dbReference>
<gene>
    <name evidence="2" type="ORF">DFR56_103292</name>
</gene>
<dbReference type="Gene3D" id="1.10.260.40">
    <property type="entry name" value="lambda repressor-like DNA-binding domains"/>
    <property type="match status" value="1"/>
</dbReference>